<keyword evidence="4" id="KW-1185">Reference proteome</keyword>
<proteinExistence type="predicted"/>
<feature type="compositionally biased region" description="Basic and acidic residues" evidence="1">
    <location>
        <begin position="1"/>
        <end position="11"/>
    </location>
</feature>
<evidence type="ECO:0000256" key="1">
    <source>
        <dbReference type="SAM" id="MobiDB-lite"/>
    </source>
</evidence>
<reference evidence="3" key="1">
    <citation type="submission" date="2022-07" db="EMBL/GenBank/DDBJ databases">
        <title>Genome Sequence of Xylaria arbuscula.</title>
        <authorList>
            <person name="Buettner E."/>
        </authorList>
    </citation>
    <scope>NUCLEOTIDE SEQUENCE</scope>
    <source>
        <strain evidence="3">VT107</strain>
    </source>
</reference>
<dbReference type="AlphaFoldDB" id="A0A9W8TNF1"/>
<name>A0A9W8TNF1_9PEZI</name>
<evidence type="ECO:0000259" key="2">
    <source>
        <dbReference type="Pfam" id="PF09073"/>
    </source>
</evidence>
<dbReference type="Proteomes" id="UP001148614">
    <property type="component" value="Unassembled WGS sequence"/>
</dbReference>
<gene>
    <name evidence="3" type="ORF">NPX13_g3227</name>
</gene>
<dbReference type="InterPro" id="IPR015158">
    <property type="entry name" value="Bud22_dom"/>
</dbReference>
<organism evidence="3 4">
    <name type="scientific">Xylaria arbuscula</name>
    <dbReference type="NCBI Taxonomy" id="114810"/>
    <lineage>
        <taxon>Eukaryota</taxon>
        <taxon>Fungi</taxon>
        <taxon>Dikarya</taxon>
        <taxon>Ascomycota</taxon>
        <taxon>Pezizomycotina</taxon>
        <taxon>Sordariomycetes</taxon>
        <taxon>Xylariomycetidae</taxon>
        <taxon>Xylariales</taxon>
        <taxon>Xylariaceae</taxon>
        <taxon>Xylaria</taxon>
    </lineage>
</organism>
<evidence type="ECO:0000313" key="4">
    <source>
        <dbReference type="Proteomes" id="UP001148614"/>
    </source>
</evidence>
<feature type="compositionally biased region" description="Basic and acidic residues" evidence="1">
    <location>
        <begin position="106"/>
        <end position="124"/>
    </location>
</feature>
<comment type="caution">
    <text evidence="3">The sequence shown here is derived from an EMBL/GenBank/DDBJ whole genome shotgun (WGS) entry which is preliminary data.</text>
</comment>
<sequence length="124" mass="13975">MKRGAVEDTSRPWKKGIVNPFEKSNVHPERQRQMQREGDGDGDGGRQAKGRDRVRGSRDTKDRGGPPRQQQQGRSEGFREEKPKPKAQPKRDDTGPLHPSWAAAKKAKEGVQKVEFKGTKVTFD</sequence>
<protein>
    <recommendedName>
        <fullName evidence="2">Bud22 domain-containing protein</fullName>
    </recommendedName>
</protein>
<dbReference type="EMBL" id="JANPWZ010000387">
    <property type="protein sequence ID" value="KAJ3577343.1"/>
    <property type="molecule type" value="Genomic_DNA"/>
</dbReference>
<feature type="domain" description="Bud22" evidence="2">
    <location>
        <begin position="30"/>
        <end position="124"/>
    </location>
</feature>
<dbReference type="VEuPathDB" id="FungiDB:F4678DRAFT_450234"/>
<feature type="region of interest" description="Disordered" evidence="1">
    <location>
        <begin position="1"/>
        <end position="124"/>
    </location>
</feature>
<accession>A0A9W8TNF1</accession>
<dbReference type="Pfam" id="PF09073">
    <property type="entry name" value="BUD22"/>
    <property type="match status" value="1"/>
</dbReference>
<evidence type="ECO:0000313" key="3">
    <source>
        <dbReference type="EMBL" id="KAJ3577343.1"/>
    </source>
</evidence>
<feature type="compositionally biased region" description="Basic and acidic residues" evidence="1">
    <location>
        <begin position="24"/>
        <end position="65"/>
    </location>
</feature>
<feature type="compositionally biased region" description="Basic and acidic residues" evidence="1">
    <location>
        <begin position="76"/>
        <end position="95"/>
    </location>
</feature>